<dbReference type="Gene3D" id="3.20.20.370">
    <property type="entry name" value="Glycoside hydrolase/deacetylase"/>
    <property type="match status" value="1"/>
</dbReference>
<proteinExistence type="predicted"/>
<dbReference type="InterPro" id="IPR013783">
    <property type="entry name" value="Ig-like_fold"/>
</dbReference>
<evidence type="ECO:0000256" key="2">
    <source>
        <dbReference type="ARBA" id="ARBA00022729"/>
    </source>
</evidence>
<feature type="domain" description="NodB homology" evidence="4">
    <location>
        <begin position="262"/>
        <end position="420"/>
    </location>
</feature>
<dbReference type="Proteomes" id="UP000824159">
    <property type="component" value="Unassembled WGS sequence"/>
</dbReference>
<feature type="transmembrane region" description="Helical" evidence="3">
    <location>
        <begin position="20"/>
        <end position="37"/>
    </location>
</feature>
<reference evidence="5" key="2">
    <citation type="journal article" date="2021" name="PeerJ">
        <title>Extensive microbial diversity within the chicken gut microbiome revealed by metagenomics and culture.</title>
        <authorList>
            <person name="Gilroy R."/>
            <person name="Ravi A."/>
            <person name="Getino M."/>
            <person name="Pursley I."/>
            <person name="Horton D.L."/>
            <person name="Alikhan N.F."/>
            <person name="Baker D."/>
            <person name="Gharbi K."/>
            <person name="Hall N."/>
            <person name="Watson M."/>
            <person name="Adriaenssens E.M."/>
            <person name="Foster-Nyarko E."/>
            <person name="Jarju S."/>
            <person name="Secka A."/>
            <person name="Antonio M."/>
            <person name="Oren A."/>
            <person name="Chaudhuri R.R."/>
            <person name="La Ragione R."/>
            <person name="Hildebrand F."/>
            <person name="Pallen M.J."/>
        </authorList>
    </citation>
    <scope>NUCLEOTIDE SEQUENCE</scope>
    <source>
        <strain evidence="5">CHK176-22527</strain>
    </source>
</reference>
<dbReference type="Gene3D" id="2.60.40.10">
    <property type="entry name" value="Immunoglobulins"/>
    <property type="match status" value="2"/>
</dbReference>
<comment type="subcellular location">
    <subcellularLocation>
        <location evidence="1">Secreted</location>
    </subcellularLocation>
</comment>
<reference evidence="5" key="1">
    <citation type="submission" date="2020-10" db="EMBL/GenBank/DDBJ databases">
        <authorList>
            <person name="Gilroy R."/>
        </authorList>
    </citation>
    <scope>NUCLEOTIDE SEQUENCE</scope>
    <source>
        <strain evidence="5">CHK176-22527</strain>
    </source>
</reference>
<comment type="caution">
    <text evidence="5">The sequence shown here is derived from an EMBL/GenBank/DDBJ whole genome shotgun (WGS) entry which is preliminary data.</text>
</comment>
<dbReference type="PANTHER" id="PTHR34216:SF3">
    <property type="entry name" value="POLY-BETA-1,6-N-ACETYL-D-GLUCOSAMINE N-DEACETYLASE"/>
    <property type="match status" value="1"/>
</dbReference>
<dbReference type="Pfam" id="PF01522">
    <property type="entry name" value="Polysacc_deac_1"/>
    <property type="match status" value="1"/>
</dbReference>
<name>A0A9D1HG64_9FIRM</name>
<dbReference type="InterPro" id="IPR032179">
    <property type="entry name" value="Cry22Aa_Ig-like"/>
</dbReference>
<protein>
    <submittedName>
        <fullName evidence="5">DUF5011 domain-containing protein</fullName>
    </submittedName>
</protein>
<dbReference type="PROSITE" id="PS51677">
    <property type="entry name" value="NODB"/>
    <property type="match status" value="1"/>
</dbReference>
<evidence type="ECO:0000256" key="3">
    <source>
        <dbReference type="SAM" id="Phobius"/>
    </source>
</evidence>
<dbReference type="Pfam" id="PF16403">
    <property type="entry name" value="Bact_surface_Ig-like"/>
    <property type="match status" value="2"/>
</dbReference>
<dbReference type="SUPFAM" id="SSF88713">
    <property type="entry name" value="Glycoside hydrolase/deacetylase"/>
    <property type="match status" value="1"/>
</dbReference>
<dbReference type="InterPro" id="IPR051398">
    <property type="entry name" value="Polysacch_Deacetylase"/>
</dbReference>
<dbReference type="GO" id="GO:0005576">
    <property type="term" value="C:extracellular region"/>
    <property type="evidence" value="ECO:0007669"/>
    <property type="project" value="UniProtKB-SubCell"/>
</dbReference>
<evidence type="ECO:0000313" key="5">
    <source>
        <dbReference type="EMBL" id="HIU00318.1"/>
    </source>
</evidence>
<keyword evidence="3" id="KW-0812">Transmembrane</keyword>
<dbReference type="GO" id="GO:0005975">
    <property type="term" value="P:carbohydrate metabolic process"/>
    <property type="evidence" value="ECO:0007669"/>
    <property type="project" value="InterPro"/>
</dbReference>
<evidence type="ECO:0000313" key="6">
    <source>
        <dbReference type="Proteomes" id="UP000824159"/>
    </source>
</evidence>
<dbReference type="InterPro" id="IPR011330">
    <property type="entry name" value="Glyco_hydro/deAcase_b/a-brl"/>
</dbReference>
<dbReference type="GO" id="GO:0016810">
    <property type="term" value="F:hydrolase activity, acting on carbon-nitrogen (but not peptide) bonds"/>
    <property type="evidence" value="ECO:0007669"/>
    <property type="project" value="InterPro"/>
</dbReference>
<organism evidence="5 6">
    <name type="scientific">Candidatus Allocopromorpha excrementavium</name>
    <dbReference type="NCBI Taxonomy" id="2840741"/>
    <lineage>
        <taxon>Bacteria</taxon>
        <taxon>Bacillati</taxon>
        <taxon>Bacillota</taxon>
        <taxon>Clostridia</taxon>
        <taxon>Eubacteriales</taxon>
        <taxon>Eubacteriaceae</taxon>
        <taxon>Eubacteriaceae incertae sedis</taxon>
        <taxon>Candidatus Allocopromorpha</taxon>
    </lineage>
</organism>
<dbReference type="PANTHER" id="PTHR34216">
    <property type="match status" value="1"/>
</dbReference>
<keyword evidence="3" id="KW-1133">Transmembrane helix</keyword>
<gene>
    <name evidence="5" type="ORF">IAD12_08795</name>
</gene>
<evidence type="ECO:0000256" key="1">
    <source>
        <dbReference type="ARBA" id="ARBA00004613"/>
    </source>
</evidence>
<evidence type="ECO:0000259" key="4">
    <source>
        <dbReference type="PROSITE" id="PS51677"/>
    </source>
</evidence>
<sequence>MSHKRGRKRCVRQKRIRRIVAVAACAAAVLTISIFMYQKNNFSIELKGEKNVEIGLNGVYEEQGAKAVINGKDVTDDITIEGEVDPSKPGEYTLTYRAGSLEAVRNVTVSEQMNPKLEIKGEEDISVKLGEPFKEPGYTAADEKGNDITGDVQVSYDELNKAGTRKISYTVKDEKGRTTRVYRNVNVEPNKTYETAGLPICMYHYVYDENDPPEDLQKRYGNYISVAALSEELKWLNEQGYYYPSWQEVRDYIDGKLVLPEKSIVLCFDDGAKSFLENGIPVLEKYEVPATCFTITSSDGRGKISEYKSDYVSYESHSHNMHRGGGNIGHGGIFPVISEKDGLSDLKESIDICGSGDAFAYPFGDYNERCVGMVEKSGFLCAVTTEYGKAKPGDDPLLLPRVRMTNGQSLKAFIDKVKPL</sequence>
<dbReference type="CDD" id="cd10966">
    <property type="entry name" value="CE4_yadE_5s"/>
    <property type="match status" value="1"/>
</dbReference>
<keyword evidence="2" id="KW-0732">Signal</keyword>
<dbReference type="EMBL" id="DVLX01000103">
    <property type="protein sequence ID" value="HIU00318.1"/>
    <property type="molecule type" value="Genomic_DNA"/>
</dbReference>
<dbReference type="InterPro" id="IPR002509">
    <property type="entry name" value="NODB_dom"/>
</dbReference>
<keyword evidence="3" id="KW-0472">Membrane</keyword>
<dbReference type="AlphaFoldDB" id="A0A9D1HG64"/>
<accession>A0A9D1HG64</accession>